<protein>
    <submittedName>
        <fullName evidence="1">Uncharacterized protein</fullName>
    </submittedName>
</protein>
<gene>
    <name evidence="1" type="ORF">MFLAVUS_005566</name>
</gene>
<evidence type="ECO:0000313" key="1">
    <source>
        <dbReference type="EMBL" id="GAA5812116.1"/>
    </source>
</evidence>
<reference evidence="1 2" key="1">
    <citation type="submission" date="2024-04" db="EMBL/GenBank/DDBJ databases">
        <title>genome sequences of Mucor flavus KT1a and Helicostylum pulchrum KT1b strains isolated from the surface of a dry-aged beef.</title>
        <authorList>
            <person name="Toyotome T."/>
            <person name="Hosono M."/>
            <person name="Torimaru M."/>
            <person name="Fukuda K."/>
            <person name="Mikami N."/>
        </authorList>
    </citation>
    <scope>NUCLEOTIDE SEQUENCE [LARGE SCALE GENOMIC DNA]</scope>
    <source>
        <strain evidence="1 2">KT1a</strain>
    </source>
</reference>
<accession>A0ABP9YZ32</accession>
<comment type="caution">
    <text evidence="1">The sequence shown here is derived from an EMBL/GenBank/DDBJ whole genome shotgun (WGS) entry which is preliminary data.</text>
</comment>
<organism evidence="1 2">
    <name type="scientific">Mucor flavus</name>
    <dbReference type="NCBI Taxonomy" id="439312"/>
    <lineage>
        <taxon>Eukaryota</taxon>
        <taxon>Fungi</taxon>
        <taxon>Fungi incertae sedis</taxon>
        <taxon>Mucoromycota</taxon>
        <taxon>Mucoromycotina</taxon>
        <taxon>Mucoromycetes</taxon>
        <taxon>Mucorales</taxon>
        <taxon>Mucorineae</taxon>
        <taxon>Mucoraceae</taxon>
        <taxon>Mucor</taxon>
    </lineage>
</organism>
<keyword evidence="2" id="KW-1185">Reference proteome</keyword>
<evidence type="ECO:0000313" key="2">
    <source>
        <dbReference type="Proteomes" id="UP001473302"/>
    </source>
</evidence>
<sequence length="67" mass="7779">MSSRFYYEDGQGKLVDELGNDAMDWDDTMQKWRKFKLFNAAKSDGLAGGIAERTSQKWAKRLKEDKD</sequence>
<dbReference type="Proteomes" id="UP001473302">
    <property type="component" value="Unassembled WGS sequence"/>
</dbReference>
<name>A0ABP9YZ32_9FUNG</name>
<proteinExistence type="predicted"/>
<dbReference type="EMBL" id="BAABUK010000012">
    <property type="protein sequence ID" value="GAA5812116.1"/>
    <property type="molecule type" value="Genomic_DNA"/>
</dbReference>